<sequence length="84" mass="9653">MPALPFQIDLKWLQHPRIWPWSPVQSAPPTLCLHMIGNLQSLECLDLSNNQLSGEIPWCLSNLTSESYLNLSYNNLSGRQEFKQ</sequence>
<dbReference type="InterPro" id="IPR046956">
    <property type="entry name" value="RLP23-like"/>
</dbReference>
<dbReference type="EMBL" id="GBRH01246041">
    <property type="protein sequence ID" value="JAD51854.1"/>
    <property type="molecule type" value="Transcribed_RNA"/>
</dbReference>
<dbReference type="PROSITE" id="PS51450">
    <property type="entry name" value="LRR"/>
    <property type="match status" value="1"/>
</dbReference>
<dbReference type="AlphaFoldDB" id="A0A0A9AJH8"/>
<dbReference type="Pfam" id="PF00560">
    <property type="entry name" value="LRR_1"/>
    <property type="match status" value="1"/>
</dbReference>
<reference evidence="7" key="2">
    <citation type="journal article" date="2015" name="Data Brief">
        <title>Shoot transcriptome of the giant reed, Arundo donax.</title>
        <authorList>
            <person name="Barrero R.A."/>
            <person name="Guerrero F.D."/>
            <person name="Moolhuijzen P."/>
            <person name="Goolsby J.A."/>
            <person name="Tidwell J."/>
            <person name="Bellgard S.E."/>
            <person name="Bellgard M.I."/>
        </authorList>
    </citation>
    <scope>NUCLEOTIDE SEQUENCE</scope>
    <source>
        <tissue evidence="7">Shoot tissue taken approximately 20 cm above the soil surface</tissue>
    </source>
</reference>
<keyword evidence="6" id="KW-0325">Glycoprotein</keyword>
<keyword evidence="3" id="KW-0732">Signal</keyword>
<protein>
    <submittedName>
        <fullName evidence="7">Uncharacterized protein</fullName>
    </submittedName>
</protein>
<name>A0A0A9AJH8_ARUDO</name>
<dbReference type="InterPro" id="IPR001611">
    <property type="entry name" value="Leu-rich_rpt"/>
</dbReference>
<reference evidence="7" key="1">
    <citation type="submission" date="2014-09" db="EMBL/GenBank/DDBJ databases">
        <authorList>
            <person name="Magalhaes I.L.F."/>
            <person name="Oliveira U."/>
            <person name="Santos F.R."/>
            <person name="Vidigal T.H.D.A."/>
            <person name="Brescovit A.D."/>
            <person name="Santos A.J."/>
        </authorList>
    </citation>
    <scope>NUCLEOTIDE SEQUENCE</scope>
    <source>
        <tissue evidence="7">Shoot tissue taken approximately 20 cm above the soil surface</tissue>
    </source>
</reference>
<evidence type="ECO:0000256" key="5">
    <source>
        <dbReference type="ARBA" id="ARBA00023136"/>
    </source>
</evidence>
<dbReference type="PRINTS" id="PR00019">
    <property type="entry name" value="LEURICHRPT"/>
</dbReference>
<evidence type="ECO:0000256" key="2">
    <source>
        <dbReference type="ARBA" id="ARBA00022692"/>
    </source>
</evidence>
<accession>A0A0A9AJH8</accession>
<keyword evidence="2" id="KW-0812">Transmembrane</keyword>
<keyword evidence="4" id="KW-1133">Transmembrane helix</keyword>
<evidence type="ECO:0000256" key="6">
    <source>
        <dbReference type="ARBA" id="ARBA00023180"/>
    </source>
</evidence>
<comment type="subcellular location">
    <subcellularLocation>
        <location evidence="1">Membrane</location>
        <topology evidence="1">Single-pass type I membrane protein</topology>
    </subcellularLocation>
</comment>
<evidence type="ECO:0000256" key="3">
    <source>
        <dbReference type="ARBA" id="ARBA00022729"/>
    </source>
</evidence>
<evidence type="ECO:0000313" key="7">
    <source>
        <dbReference type="EMBL" id="JAD51854.1"/>
    </source>
</evidence>
<evidence type="ECO:0000256" key="4">
    <source>
        <dbReference type="ARBA" id="ARBA00022989"/>
    </source>
</evidence>
<dbReference type="PANTHER" id="PTHR48063:SF108">
    <property type="entry name" value="LEUCINE-RICH REPEAT-CONTAINING N-TERMINAL PLANT-TYPE DOMAIN-CONTAINING PROTEIN"/>
    <property type="match status" value="1"/>
</dbReference>
<keyword evidence="5" id="KW-0472">Membrane</keyword>
<dbReference type="PANTHER" id="PTHR48063">
    <property type="entry name" value="LRR RECEPTOR-LIKE KINASE"/>
    <property type="match status" value="1"/>
</dbReference>
<proteinExistence type="predicted"/>
<dbReference type="SUPFAM" id="SSF52058">
    <property type="entry name" value="L domain-like"/>
    <property type="match status" value="1"/>
</dbReference>
<dbReference type="InterPro" id="IPR032675">
    <property type="entry name" value="LRR_dom_sf"/>
</dbReference>
<evidence type="ECO:0000256" key="1">
    <source>
        <dbReference type="ARBA" id="ARBA00004479"/>
    </source>
</evidence>
<dbReference type="GO" id="GO:0016020">
    <property type="term" value="C:membrane"/>
    <property type="evidence" value="ECO:0007669"/>
    <property type="project" value="UniProtKB-SubCell"/>
</dbReference>
<organism evidence="7">
    <name type="scientific">Arundo donax</name>
    <name type="common">Giant reed</name>
    <name type="synonym">Donax arundinaceus</name>
    <dbReference type="NCBI Taxonomy" id="35708"/>
    <lineage>
        <taxon>Eukaryota</taxon>
        <taxon>Viridiplantae</taxon>
        <taxon>Streptophyta</taxon>
        <taxon>Embryophyta</taxon>
        <taxon>Tracheophyta</taxon>
        <taxon>Spermatophyta</taxon>
        <taxon>Magnoliopsida</taxon>
        <taxon>Liliopsida</taxon>
        <taxon>Poales</taxon>
        <taxon>Poaceae</taxon>
        <taxon>PACMAD clade</taxon>
        <taxon>Arundinoideae</taxon>
        <taxon>Arundineae</taxon>
        <taxon>Arundo</taxon>
    </lineage>
</organism>
<dbReference type="Gene3D" id="3.80.10.10">
    <property type="entry name" value="Ribonuclease Inhibitor"/>
    <property type="match status" value="1"/>
</dbReference>